<name>A0A2A2SIB4_9SPHN</name>
<dbReference type="GO" id="GO:0003700">
    <property type="term" value="F:DNA-binding transcription factor activity"/>
    <property type="evidence" value="ECO:0007669"/>
    <property type="project" value="InterPro"/>
</dbReference>
<protein>
    <recommendedName>
        <fullName evidence="1">RNA polymerase sigma-70 region 2 domain-containing protein</fullName>
    </recommendedName>
</protein>
<proteinExistence type="predicted"/>
<dbReference type="AlphaFoldDB" id="A0A2A2SIB4"/>
<dbReference type="Pfam" id="PF04542">
    <property type="entry name" value="Sigma70_r2"/>
    <property type="match status" value="1"/>
</dbReference>
<reference evidence="3" key="1">
    <citation type="submission" date="2017-09" db="EMBL/GenBank/DDBJ databases">
        <authorList>
            <person name="Feng G."/>
            <person name="Zhu H."/>
        </authorList>
    </citation>
    <scope>NUCLEOTIDE SEQUENCE [LARGE SCALE GENOMIC DNA]</scope>
    <source>
        <strain evidence="3">1PNM-20</strain>
    </source>
</reference>
<dbReference type="OrthoDB" id="9780326at2"/>
<evidence type="ECO:0000313" key="3">
    <source>
        <dbReference type="Proteomes" id="UP000218151"/>
    </source>
</evidence>
<dbReference type="InterPro" id="IPR007627">
    <property type="entry name" value="RNA_pol_sigma70_r2"/>
</dbReference>
<comment type="caution">
    <text evidence="2">The sequence shown here is derived from an EMBL/GenBank/DDBJ whole genome shotgun (WGS) entry which is preliminary data.</text>
</comment>
<dbReference type="SUPFAM" id="SSF88946">
    <property type="entry name" value="Sigma2 domain of RNA polymerase sigma factors"/>
    <property type="match status" value="1"/>
</dbReference>
<dbReference type="InterPro" id="IPR013325">
    <property type="entry name" value="RNA_pol_sigma_r2"/>
</dbReference>
<keyword evidence="3" id="KW-1185">Reference proteome</keyword>
<sequence>MTNDELLTLHGRLVGGELQVASRIVERVLPRLVATVRSTVPELHDRQDAEEASLEALLRYLEAPQRYQPGKAQLTTWLAHVARQYALNLKRGQARRHGHESDAAATFAAQREVDDLRPAEERMLQDLEWSNLRDRFHARLFKDEGDRDVFALMSKGEVDPALHARMLGLPDDESGWNEAATRVERMRGRIRRIGRENAS</sequence>
<evidence type="ECO:0000313" key="2">
    <source>
        <dbReference type="EMBL" id="PAX09017.1"/>
    </source>
</evidence>
<dbReference type="Proteomes" id="UP000218151">
    <property type="component" value="Unassembled WGS sequence"/>
</dbReference>
<accession>A0A2A2SIB4</accession>
<feature type="domain" description="RNA polymerase sigma-70 region 2" evidence="1">
    <location>
        <begin position="24"/>
        <end position="96"/>
    </location>
</feature>
<organism evidence="2 3">
    <name type="scientific">Sphingomonas lenta</name>
    <dbReference type="NCBI Taxonomy" id="1141887"/>
    <lineage>
        <taxon>Bacteria</taxon>
        <taxon>Pseudomonadati</taxon>
        <taxon>Pseudomonadota</taxon>
        <taxon>Alphaproteobacteria</taxon>
        <taxon>Sphingomonadales</taxon>
        <taxon>Sphingomonadaceae</taxon>
        <taxon>Sphingomonas</taxon>
    </lineage>
</organism>
<dbReference type="Gene3D" id="1.10.1740.10">
    <property type="match status" value="1"/>
</dbReference>
<evidence type="ECO:0000259" key="1">
    <source>
        <dbReference type="Pfam" id="PF04542"/>
    </source>
</evidence>
<dbReference type="GO" id="GO:0006352">
    <property type="term" value="P:DNA-templated transcription initiation"/>
    <property type="evidence" value="ECO:0007669"/>
    <property type="project" value="InterPro"/>
</dbReference>
<gene>
    <name evidence="2" type="ORF">CKY28_06700</name>
</gene>
<dbReference type="EMBL" id="NSLI01000002">
    <property type="protein sequence ID" value="PAX09017.1"/>
    <property type="molecule type" value="Genomic_DNA"/>
</dbReference>
<dbReference type="RefSeq" id="WP_095997515.1">
    <property type="nucleotide sequence ID" value="NZ_NSLI01000002.1"/>
</dbReference>